<dbReference type="PANTHER" id="PTHR24171:SF9">
    <property type="entry name" value="ANKYRIN REPEAT DOMAIN-CONTAINING PROTEIN 39"/>
    <property type="match status" value="1"/>
</dbReference>
<dbReference type="InterPro" id="IPR000719">
    <property type="entry name" value="Prot_kinase_dom"/>
</dbReference>
<dbReference type="InterPro" id="IPR001245">
    <property type="entry name" value="Ser-Thr/Tyr_kinase_cat_dom"/>
</dbReference>
<dbReference type="PROSITE" id="PS50011">
    <property type="entry name" value="PROTEIN_KINASE_DOM"/>
    <property type="match status" value="1"/>
</dbReference>
<name>A0A9D3NEQ7_9TELE</name>
<dbReference type="Pfam" id="PF13637">
    <property type="entry name" value="Ank_4"/>
    <property type="match status" value="1"/>
</dbReference>
<dbReference type="Pfam" id="PF12796">
    <property type="entry name" value="Ank_2"/>
    <property type="match status" value="3"/>
</dbReference>
<evidence type="ECO:0000313" key="7">
    <source>
        <dbReference type="Proteomes" id="UP000824219"/>
    </source>
</evidence>
<feature type="repeat" description="ANK" evidence="3">
    <location>
        <begin position="396"/>
        <end position="428"/>
    </location>
</feature>
<evidence type="ECO:0000256" key="3">
    <source>
        <dbReference type="PROSITE-ProRule" id="PRU00023"/>
    </source>
</evidence>
<dbReference type="SUPFAM" id="SSF56112">
    <property type="entry name" value="Protein kinase-like (PK-like)"/>
    <property type="match status" value="1"/>
</dbReference>
<keyword evidence="7" id="KW-1185">Reference proteome</keyword>
<protein>
    <recommendedName>
        <fullName evidence="5">Protein kinase domain-containing protein</fullName>
    </recommendedName>
</protein>
<feature type="repeat" description="ANK" evidence="3">
    <location>
        <begin position="529"/>
        <end position="561"/>
    </location>
</feature>
<dbReference type="InterPro" id="IPR011009">
    <property type="entry name" value="Kinase-like_dom_sf"/>
</dbReference>
<dbReference type="Gene3D" id="1.10.510.10">
    <property type="entry name" value="Transferase(Phosphotransferase) domain 1"/>
    <property type="match status" value="1"/>
</dbReference>
<evidence type="ECO:0000256" key="4">
    <source>
        <dbReference type="SAM" id="MobiDB-lite"/>
    </source>
</evidence>
<dbReference type="Pfam" id="PF07714">
    <property type="entry name" value="PK_Tyr_Ser-Thr"/>
    <property type="match status" value="1"/>
</dbReference>
<feature type="repeat" description="ANK" evidence="3">
    <location>
        <begin position="363"/>
        <end position="395"/>
    </location>
</feature>
<dbReference type="SUPFAM" id="SSF48403">
    <property type="entry name" value="Ankyrin repeat"/>
    <property type="match status" value="1"/>
</dbReference>
<dbReference type="PROSITE" id="PS50088">
    <property type="entry name" value="ANK_REPEAT"/>
    <property type="match status" value="11"/>
</dbReference>
<evidence type="ECO:0000256" key="2">
    <source>
        <dbReference type="ARBA" id="ARBA00023043"/>
    </source>
</evidence>
<evidence type="ECO:0000259" key="5">
    <source>
        <dbReference type="PROSITE" id="PS50011"/>
    </source>
</evidence>
<dbReference type="GO" id="GO:0005524">
    <property type="term" value="F:ATP binding"/>
    <property type="evidence" value="ECO:0007669"/>
    <property type="project" value="InterPro"/>
</dbReference>
<feature type="repeat" description="ANK" evidence="3">
    <location>
        <begin position="595"/>
        <end position="627"/>
    </location>
</feature>
<comment type="caution">
    <text evidence="6">The sequence shown here is derived from an EMBL/GenBank/DDBJ whole genome shotgun (WGS) entry which is preliminary data.</text>
</comment>
<feature type="region of interest" description="Disordered" evidence="4">
    <location>
        <begin position="314"/>
        <end position="333"/>
    </location>
</feature>
<dbReference type="InterPro" id="IPR036770">
    <property type="entry name" value="Ankyrin_rpt-contain_sf"/>
</dbReference>
<dbReference type="OrthoDB" id="195446at2759"/>
<feature type="repeat" description="ANK" evidence="3">
    <location>
        <begin position="661"/>
        <end position="693"/>
    </location>
</feature>
<feature type="repeat" description="ANK" evidence="3">
    <location>
        <begin position="694"/>
        <end position="726"/>
    </location>
</feature>
<feature type="repeat" description="ANK" evidence="3">
    <location>
        <begin position="462"/>
        <end position="494"/>
    </location>
</feature>
<feature type="domain" description="Protein kinase" evidence="5">
    <location>
        <begin position="29"/>
        <end position="288"/>
    </location>
</feature>
<dbReference type="InterPro" id="IPR002110">
    <property type="entry name" value="Ankyrin_rpt"/>
</dbReference>
<dbReference type="PRINTS" id="PR01415">
    <property type="entry name" value="ANKYRIN"/>
</dbReference>
<evidence type="ECO:0000313" key="6">
    <source>
        <dbReference type="EMBL" id="KAG7322091.1"/>
    </source>
</evidence>
<keyword evidence="2 3" id="KW-0040">ANK repeat</keyword>
<gene>
    <name evidence="6" type="ORF">KOW79_014949</name>
</gene>
<feature type="repeat" description="ANK" evidence="3">
    <location>
        <begin position="429"/>
        <end position="461"/>
    </location>
</feature>
<evidence type="ECO:0000256" key="1">
    <source>
        <dbReference type="ARBA" id="ARBA00022737"/>
    </source>
</evidence>
<dbReference type="Gene3D" id="1.25.40.20">
    <property type="entry name" value="Ankyrin repeat-containing domain"/>
    <property type="match status" value="5"/>
</dbReference>
<dbReference type="Pfam" id="PF00023">
    <property type="entry name" value="Ank"/>
    <property type="match status" value="2"/>
</dbReference>
<proteinExistence type="predicted"/>
<accession>A0A9D3NEQ7</accession>
<dbReference type="Proteomes" id="UP000824219">
    <property type="component" value="Linkage Group LG17"/>
</dbReference>
<feature type="repeat" description="ANK" evidence="3">
    <location>
        <begin position="628"/>
        <end position="660"/>
    </location>
</feature>
<reference evidence="6 7" key="1">
    <citation type="submission" date="2021-06" db="EMBL/GenBank/DDBJ databases">
        <title>Chromosome-level genome assembly of the red-tail catfish (Hemibagrus wyckioides).</title>
        <authorList>
            <person name="Shao F."/>
        </authorList>
    </citation>
    <scope>NUCLEOTIDE SEQUENCE [LARGE SCALE GENOMIC DNA]</scope>
    <source>
        <strain evidence="6">EC202008001</strain>
        <tissue evidence="6">Blood</tissue>
    </source>
</reference>
<dbReference type="AlphaFoldDB" id="A0A9D3NEQ7"/>
<feature type="repeat" description="ANK" evidence="3">
    <location>
        <begin position="496"/>
        <end position="528"/>
    </location>
</feature>
<sequence>MAEPTPQKNARHDSGIGERFMYFKKEDFEVDWEKISEGKFGHVYKVKLRLWREKCAIKAFTTSSDHRNMLQVAKIGKIKFKYLLTIYGLCKDSAAAVMEYINRGSLDNLLTTHALMWPKKFQMIHEVAMGMNFLHSMKPPFLHLNLKLSNILLDDHLHVKISDFGIIKWADSSNKTAFIEHLAARGNINYVPPETFSQNPEPPTSKYDVYSFAIVIWEILTQKRPYCGMNMTEILIRVTSGKRPSVEKVPDDKPHECEEMISIMQQCWRQDSSERPAFYETVQMTEALSDVLKLPDKIPGREVNKRSQKIEKSQCLSALQREDSQETPERHSDKDIVSYLKRKDFESFKNVLKKEHVSMRFKEDNSLLHYAVASGNTESVRLVLNHGASVNCQSANGYTPLLVAVLKKFHEICGLLVEHGADVNLTEQDLWTALHFASQSGDDRAVRLLLDAKATADVKDKDGWTPLHLASQNGHENVVRHLLSRLSNVDKQEEQSGRTALHTACEYGHLRIAKILLAKGADPNRTDNTQTTPLHLAAEQGHFRVARLLVNSGADVKLKDDRSYSALHFAALQGCTGICRLLLNNGEDADVMTGQKWTPMHLAALKGHSETLLVLEENGASVDMQGEGGWTALHLSCHHRHDEVVSVLINAGANPNVAEDGGWTPLHLACHNRGFANVLLLIAGHTDINVQNNSKDTPLHLAVQSGSVPIVKALLLNNADKYIVNCKGYTAFDLAQQANNEEMIQLLKL</sequence>
<dbReference type="EMBL" id="JAHKSW010000017">
    <property type="protein sequence ID" value="KAG7322091.1"/>
    <property type="molecule type" value="Genomic_DNA"/>
</dbReference>
<dbReference type="PANTHER" id="PTHR24171">
    <property type="entry name" value="ANKYRIN REPEAT DOMAIN-CONTAINING PROTEIN 39-RELATED"/>
    <property type="match status" value="1"/>
</dbReference>
<feature type="compositionally biased region" description="Basic and acidic residues" evidence="4">
    <location>
        <begin position="320"/>
        <end position="333"/>
    </location>
</feature>
<organism evidence="6 7">
    <name type="scientific">Hemibagrus wyckioides</name>
    <dbReference type="NCBI Taxonomy" id="337641"/>
    <lineage>
        <taxon>Eukaryota</taxon>
        <taxon>Metazoa</taxon>
        <taxon>Chordata</taxon>
        <taxon>Craniata</taxon>
        <taxon>Vertebrata</taxon>
        <taxon>Euteleostomi</taxon>
        <taxon>Actinopterygii</taxon>
        <taxon>Neopterygii</taxon>
        <taxon>Teleostei</taxon>
        <taxon>Ostariophysi</taxon>
        <taxon>Siluriformes</taxon>
        <taxon>Bagridae</taxon>
        <taxon>Hemibagrus</taxon>
    </lineage>
</organism>
<feature type="repeat" description="ANK" evidence="3">
    <location>
        <begin position="562"/>
        <end position="594"/>
    </location>
</feature>
<keyword evidence="1" id="KW-0677">Repeat</keyword>
<dbReference type="SMART" id="SM00248">
    <property type="entry name" value="ANK"/>
    <property type="match status" value="11"/>
</dbReference>
<dbReference type="PROSITE" id="PS50297">
    <property type="entry name" value="ANK_REP_REGION"/>
    <property type="match status" value="10"/>
</dbReference>
<dbReference type="GO" id="GO:0004672">
    <property type="term" value="F:protein kinase activity"/>
    <property type="evidence" value="ECO:0007669"/>
    <property type="project" value="InterPro"/>
</dbReference>